<feature type="domain" description="U-box" evidence="2">
    <location>
        <begin position="19"/>
        <end position="94"/>
    </location>
</feature>
<feature type="region of interest" description="Disordered" evidence="1">
    <location>
        <begin position="109"/>
        <end position="142"/>
    </location>
</feature>
<evidence type="ECO:0000313" key="4">
    <source>
        <dbReference type="Proteomes" id="UP001165065"/>
    </source>
</evidence>
<keyword evidence="4" id="KW-1185">Reference proteome</keyword>
<evidence type="ECO:0000256" key="1">
    <source>
        <dbReference type="SAM" id="MobiDB-lite"/>
    </source>
</evidence>
<dbReference type="AlphaFoldDB" id="A0A9W7G112"/>
<dbReference type="EMBL" id="BRYA01000644">
    <property type="protein sequence ID" value="GMI27403.1"/>
    <property type="molecule type" value="Genomic_DNA"/>
</dbReference>
<evidence type="ECO:0000259" key="2">
    <source>
        <dbReference type="PROSITE" id="PS51698"/>
    </source>
</evidence>
<dbReference type="SUPFAM" id="SSF57850">
    <property type="entry name" value="RING/U-box"/>
    <property type="match status" value="1"/>
</dbReference>
<dbReference type="SMART" id="SM00504">
    <property type="entry name" value="Ubox"/>
    <property type="match status" value="1"/>
</dbReference>
<gene>
    <name evidence="3" type="ORF">TrCOL_g3592</name>
</gene>
<dbReference type="GO" id="GO:0004842">
    <property type="term" value="F:ubiquitin-protein transferase activity"/>
    <property type="evidence" value="ECO:0007669"/>
    <property type="project" value="InterPro"/>
</dbReference>
<dbReference type="InterPro" id="IPR013083">
    <property type="entry name" value="Znf_RING/FYVE/PHD"/>
</dbReference>
<accession>A0A9W7G112</accession>
<dbReference type="PROSITE" id="PS51698">
    <property type="entry name" value="U_BOX"/>
    <property type="match status" value="1"/>
</dbReference>
<comment type="caution">
    <text evidence="3">The sequence shown here is derived from an EMBL/GenBank/DDBJ whole genome shotgun (WGS) entry which is preliminary data.</text>
</comment>
<dbReference type="Proteomes" id="UP001165065">
    <property type="component" value="Unassembled WGS sequence"/>
</dbReference>
<name>A0A9W7G112_9STRA</name>
<protein>
    <recommendedName>
        <fullName evidence="2">U-box domain-containing protein</fullName>
    </recommendedName>
</protein>
<evidence type="ECO:0000313" key="3">
    <source>
        <dbReference type="EMBL" id="GMI27403.1"/>
    </source>
</evidence>
<dbReference type="OrthoDB" id="10265936at2759"/>
<organism evidence="3 4">
    <name type="scientific">Triparma columacea</name>
    <dbReference type="NCBI Taxonomy" id="722753"/>
    <lineage>
        <taxon>Eukaryota</taxon>
        <taxon>Sar</taxon>
        <taxon>Stramenopiles</taxon>
        <taxon>Ochrophyta</taxon>
        <taxon>Bolidophyceae</taxon>
        <taxon>Parmales</taxon>
        <taxon>Triparmaceae</taxon>
        <taxon>Triparma</taxon>
    </lineage>
</organism>
<feature type="compositionally biased region" description="Basic and acidic residues" evidence="1">
    <location>
        <begin position="110"/>
        <end position="124"/>
    </location>
</feature>
<reference evidence="4" key="1">
    <citation type="journal article" date="2023" name="Commun. Biol.">
        <title>Genome analysis of Parmales, the sister group of diatoms, reveals the evolutionary specialization of diatoms from phago-mixotrophs to photoautotrophs.</title>
        <authorList>
            <person name="Ban H."/>
            <person name="Sato S."/>
            <person name="Yoshikawa S."/>
            <person name="Yamada K."/>
            <person name="Nakamura Y."/>
            <person name="Ichinomiya M."/>
            <person name="Sato N."/>
            <person name="Blanc-Mathieu R."/>
            <person name="Endo H."/>
            <person name="Kuwata A."/>
            <person name="Ogata H."/>
        </authorList>
    </citation>
    <scope>NUCLEOTIDE SEQUENCE [LARGE SCALE GENOMIC DNA]</scope>
</reference>
<sequence length="413" mass="45145">MPLHWPPPLRIPSALDTNDPPENLLCPITQSLMRLPTLVCKTGKTYDYESLVRWIREHGTDPIERDLRLTVADLSPNLALRDMVEEYVENNYNPDIHGPLPDVEEVNLADEQKEEEKEEGKEEEKDAEDEAPGRPSAPPLFVPISVPPPASPAGLRVISTVPPSHPSNPASDGAFFRFWPDDLGLAIGGGYWSDVPSPEELCVHVKGGGGAVFLAKNTRTEKVGGVIFWGAEGRGEAGVGCFNPVEYAEAGDWRAGDEVVLLDYTPSALQHLDGLVSSSVADLPGSYSLAGTGTGWNLDAENLRFGRCGIVGDWWKELSVVITFIRPVKVGGVRTDSPPDLPYKIESQTKGGAWELVEENCQGNTRVEGRGVTSKSMRLTWANTDLHKMKGLSTYRSGGGIHAEIWLEFNPDW</sequence>
<dbReference type="InterPro" id="IPR003613">
    <property type="entry name" value="Ubox_domain"/>
</dbReference>
<dbReference type="GO" id="GO:0016567">
    <property type="term" value="P:protein ubiquitination"/>
    <property type="evidence" value="ECO:0007669"/>
    <property type="project" value="InterPro"/>
</dbReference>
<dbReference type="Gene3D" id="3.30.40.10">
    <property type="entry name" value="Zinc/RING finger domain, C3HC4 (zinc finger)"/>
    <property type="match status" value="1"/>
</dbReference>
<proteinExistence type="predicted"/>
<dbReference type="Pfam" id="PF04564">
    <property type="entry name" value="U-box"/>
    <property type="match status" value="1"/>
</dbReference>